<dbReference type="Gene3D" id="2.40.10.10">
    <property type="entry name" value="Trypsin-like serine proteases"/>
    <property type="match status" value="1"/>
</dbReference>
<comment type="similarity">
    <text evidence="2">Belongs to the peptidase S1 family.</text>
</comment>
<dbReference type="InterPro" id="IPR018114">
    <property type="entry name" value="TRYPSIN_HIS"/>
</dbReference>
<dbReference type="PROSITE" id="PS50240">
    <property type="entry name" value="TRYPSIN_DOM"/>
    <property type="match status" value="1"/>
</dbReference>
<evidence type="ECO:0000256" key="11">
    <source>
        <dbReference type="SAM" id="Phobius"/>
    </source>
</evidence>
<keyword evidence="8" id="KW-0865">Zymogen</keyword>
<dbReference type="Pfam" id="PF00089">
    <property type="entry name" value="Trypsin"/>
    <property type="match status" value="1"/>
</dbReference>
<dbReference type="KEGG" id="gfs:119637029"/>
<dbReference type="SMART" id="SM00020">
    <property type="entry name" value="Tryp_SPc"/>
    <property type="match status" value="1"/>
</dbReference>
<evidence type="ECO:0000259" key="12">
    <source>
        <dbReference type="PROSITE" id="PS50240"/>
    </source>
</evidence>
<organism evidence="13 14">
    <name type="scientific">Glossina fuscipes</name>
    <dbReference type="NCBI Taxonomy" id="7396"/>
    <lineage>
        <taxon>Eukaryota</taxon>
        <taxon>Metazoa</taxon>
        <taxon>Ecdysozoa</taxon>
        <taxon>Arthropoda</taxon>
        <taxon>Hexapoda</taxon>
        <taxon>Insecta</taxon>
        <taxon>Pterygota</taxon>
        <taxon>Neoptera</taxon>
        <taxon>Endopterygota</taxon>
        <taxon>Diptera</taxon>
        <taxon>Brachycera</taxon>
        <taxon>Muscomorpha</taxon>
        <taxon>Hippoboscoidea</taxon>
        <taxon>Glossinidae</taxon>
        <taxon>Glossina</taxon>
    </lineage>
</organism>
<dbReference type="InterPro" id="IPR001314">
    <property type="entry name" value="Peptidase_S1A"/>
</dbReference>
<feature type="transmembrane region" description="Helical" evidence="11">
    <location>
        <begin position="7"/>
        <end position="26"/>
    </location>
</feature>
<protein>
    <submittedName>
        <fullName evidence="14">Trypsin alpha-3-like</fullName>
    </submittedName>
</protein>
<keyword evidence="5" id="KW-0732">Signal</keyword>
<dbReference type="InterPro" id="IPR001254">
    <property type="entry name" value="Trypsin_dom"/>
</dbReference>
<keyword evidence="11" id="KW-1133">Transmembrane helix</keyword>
<evidence type="ECO:0000313" key="13">
    <source>
        <dbReference type="Proteomes" id="UP000092443"/>
    </source>
</evidence>
<dbReference type="GO" id="GO:0006508">
    <property type="term" value="P:proteolysis"/>
    <property type="evidence" value="ECO:0007669"/>
    <property type="project" value="UniProtKB-KW"/>
</dbReference>
<dbReference type="PRINTS" id="PR00722">
    <property type="entry name" value="CHYMOTRYPSIN"/>
</dbReference>
<dbReference type="InterPro" id="IPR050430">
    <property type="entry name" value="Peptidase_S1"/>
</dbReference>
<gene>
    <name evidence="14" type="primary">LOC119637029</name>
</gene>
<feature type="domain" description="Peptidase S1" evidence="12">
    <location>
        <begin position="79"/>
        <end position="303"/>
    </location>
</feature>
<keyword evidence="13" id="KW-1185">Reference proteome</keyword>
<evidence type="ECO:0000256" key="4">
    <source>
        <dbReference type="ARBA" id="ARBA00022670"/>
    </source>
</evidence>
<dbReference type="InterPro" id="IPR043504">
    <property type="entry name" value="Peptidase_S1_PA_chymotrypsin"/>
</dbReference>
<dbReference type="GeneID" id="119637029"/>
<name>A0A9C5Z3A6_9MUSC</name>
<keyword evidence="11" id="KW-0472">Membrane</keyword>
<reference evidence="14" key="1">
    <citation type="submission" date="2025-08" db="UniProtKB">
        <authorList>
            <consortium name="RefSeq"/>
        </authorList>
    </citation>
    <scope>IDENTIFICATION</scope>
    <source>
        <tissue evidence="14">Whole body pupa</tissue>
    </source>
</reference>
<evidence type="ECO:0000313" key="14">
    <source>
        <dbReference type="RefSeq" id="XP_037888730.1"/>
    </source>
</evidence>
<feature type="transmembrane region" description="Helical" evidence="11">
    <location>
        <begin position="46"/>
        <end position="65"/>
    </location>
</feature>
<dbReference type="PANTHER" id="PTHR24276:SF91">
    <property type="entry name" value="AT26814P-RELATED"/>
    <property type="match status" value="1"/>
</dbReference>
<keyword evidence="3" id="KW-0964">Secreted</keyword>
<proteinExistence type="inferred from homology"/>
<keyword evidence="6 10" id="KW-0378">Hydrolase</keyword>
<dbReference type="RefSeq" id="XP_037888730.1">
    <property type="nucleotide sequence ID" value="XM_038032802.1"/>
</dbReference>
<dbReference type="PROSITE" id="PS00135">
    <property type="entry name" value="TRYPSIN_SER"/>
    <property type="match status" value="1"/>
</dbReference>
<dbReference type="InterPro" id="IPR033116">
    <property type="entry name" value="TRYPSIN_SER"/>
</dbReference>
<dbReference type="SUPFAM" id="SSF50494">
    <property type="entry name" value="Trypsin-like serine proteases"/>
    <property type="match status" value="1"/>
</dbReference>
<evidence type="ECO:0000256" key="8">
    <source>
        <dbReference type="ARBA" id="ARBA00023145"/>
    </source>
</evidence>
<evidence type="ECO:0000256" key="9">
    <source>
        <dbReference type="ARBA" id="ARBA00023157"/>
    </source>
</evidence>
<evidence type="ECO:0000256" key="7">
    <source>
        <dbReference type="ARBA" id="ARBA00022825"/>
    </source>
</evidence>
<evidence type="ECO:0000256" key="10">
    <source>
        <dbReference type="RuleBase" id="RU363034"/>
    </source>
</evidence>
<dbReference type="CDD" id="cd00190">
    <property type="entry name" value="Tryp_SPc"/>
    <property type="match status" value="1"/>
</dbReference>
<dbReference type="AlphaFoldDB" id="A0A9C5Z3A6"/>
<sequence>MNAISTNLLLLLLLLGFCCYCLYLYFYLYAYVSIQLLLLYNSSPAIVVMYNLLSLLATLVSVCGVSRSSNVLSVLNGRIFGGDNINISSRPYQVTLLLHNKHHCGGVIYNENTIITAAHCLIDVPPSEFKVRAGSSCWNKGGSLIQVASFKLHENFNAKSLANDIALIRLANDLTFNSKIKPTPLANTVPVDGAAAIVSGWGITDKTANIRDTFPLKSVDVNIIGRDACASATYRYGSSIELSMICAQDAGKDACIGDSGGPLVSNGQLVGIVSWGKSCAKEKYPGVYADVAYFHDWIENTAKNMK</sequence>
<evidence type="ECO:0000256" key="3">
    <source>
        <dbReference type="ARBA" id="ARBA00022525"/>
    </source>
</evidence>
<keyword evidence="9" id="KW-1015">Disulfide bond</keyword>
<keyword evidence="4 10" id="KW-0645">Protease</keyword>
<dbReference type="InterPro" id="IPR009003">
    <property type="entry name" value="Peptidase_S1_PA"/>
</dbReference>
<dbReference type="Proteomes" id="UP000092443">
    <property type="component" value="Unplaced"/>
</dbReference>
<dbReference type="GO" id="GO:0005576">
    <property type="term" value="C:extracellular region"/>
    <property type="evidence" value="ECO:0007669"/>
    <property type="project" value="UniProtKB-SubCell"/>
</dbReference>
<accession>A0A9C5Z3A6</accession>
<evidence type="ECO:0000256" key="5">
    <source>
        <dbReference type="ARBA" id="ARBA00022729"/>
    </source>
</evidence>
<dbReference type="PANTHER" id="PTHR24276">
    <property type="entry name" value="POLYSERASE-RELATED"/>
    <property type="match status" value="1"/>
</dbReference>
<evidence type="ECO:0000256" key="2">
    <source>
        <dbReference type="ARBA" id="ARBA00007664"/>
    </source>
</evidence>
<keyword evidence="11" id="KW-0812">Transmembrane</keyword>
<dbReference type="PROSITE" id="PS00134">
    <property type="entry name" value="TRYPSIN_HIS"/>
    <property type="match status" value="1"/>
</dbReference>
<evidence type="ECO:0000256" key="1">
    <source>
        <dbReference type="ARBA" id="ARBA00004613"/>
    </source>
</evidence>
<comment type="subcellular location">
    <subcellularLocation>
        <location evidence="1">Secreted</location>
    </subcellularLocation>
</comment>
<evidence type="ECO:0000256" key="6">
    <source>
        <dbReference type="ARBA" id="ARBA00022801"/>
    </source>
</evidence>
<dbReference type="GO" id="GO:0004252">
    <property type="term" value="F:serine-type endopeptidase activity"/>
    <property type="evidence" value="ECO:0007669"/>
    <property type="project" value="InterPro"/>
</dbReference>
<keyword evidence="7 10" id="KW-0720">Serine protease</keyword>
<dbReference type="FunFam" id="2.40.10.10:FF:000077">
    <property type="entry name" value="Predicted protein"/>
    <property type="match status" value="1"/>
</dbReference>